<keyword evidence="3" id="KW-1185">Reference proteome</keyword>
<evidence type="ECO:0000313" key="3">
    <source>
        <dbReference type="Proteomes" id="UP000245469"/>
    </source>
</evidence>
<feature type="region of interest" description="Disordered" evidence="1">
    <location>
        <begin position="1"/>
        <end position="22"/>
    </location>
</feature>
<gene>
    <name evidence="2" type="ORF">BXY45_11541</name>
</gene>
<reference evidence="2 3" key="1">
    <citation type="submission" date="2018-03" db="EMBL/GenBank/DDBJ databases">
        <title>Genomic Encyclopedia of Archaeal and Bacterial Type Strains, Phase II (KMG-II): from individual species to whole genera.</title>
        <authorList>
            <person name="Goeker M."/>
        </authorList>
    </citation>
    <scope>NUCLEOTIDE SEQUENCE [LARGE SCALE GENOMIC DNA]</scope>
    <source>
        <strain evidence="2 3">DSM 44889</strain>
    </source>
</reference>
<comment type="caution">
    <text evidence="2">The sequence shown here is derived from an EMBL/GenBank/DDBJ whole genome shotgun (WGS) entry which is preliminary data.</text>
</comment>
<organism evidence="2 3">
    <name type="scientific">Quadrisphaera granulorum</name>
    <dbReference type="NCBI Taxonomy" id="317664"/>
    <lineage>
        <taxon>Bacteria</taxon>
        <taxon>Bacillati</taxon>
        <taxon>Actinomycetota</taxon>
        <taxon>Actinomycetes</taxon>
        <taxon>Kineosporiales</taxon>
        <taxon>Kineosporiaceae</taxon>
        <taxon>Quadrisphaera</taxon>
    </lineage>
</organism>
<evidence type="ECO:0000313" key="2">
    <source>
        <dbReference type="EMBL" id="PWJ53024.1"/>
    </source>
</evidence>
<name>A0A316A885_9ACTN</name>
<proteinExistence type="predicted"/>
<dbReference type="AlphaFoldDB" id="A0A316A885"/>
<accession>A0A316A885</accession>
<dbReference type="Proteomes" id="UP000245469">
    <property type="component" value="Unassembled WGS sequence"/>
</dbReference>
<dbReference type="EMBL" id="QGDQ01000015">
    <property type="protein sequence ID" value="PWJ53024.1"/>
    <property type="molecule type" value="Genomic_DNA"/>
</dbReference>
<evidence type="ECO:0000256" key="1">
    <source>
        <dbReference type="SAM" id="MobiDB-lite"/>
    </source>
</evidence>
<protein>
    <submittedName>
        <fullName evidence="2">Uncharacterized protein</fullName>
    </submittedName>
</protein>
<sequence>MHSDVQNPAEGGSGAYPAGFCTFGAMRPGGPGRLSG</sequence>